<evidence type="ECO:0000256" key="2">
    <source>
        <dbReference type="ARBA" id="ARBA00022475"/>
    </source>
</evidence>
<keyword evidence="6 8" id="KW-1133">Transmembrane helix</keyword>
<name>A0A937JY70_9BACT</name>
<dbReference type="GO" id="GO:0008233">
    <property type="term" value="F:peptidase activity"/>
    <property type="evidence" value="ECO:0007669"/>
    <property type="project" value="UniProtKB-KW"/>
</dbReference>
<dbReference type="GO" id="GO:0005886">
    <property type="term" value="C:plasma membrane"/>
    <property type="evidence" value="ECO:0007669"/>
    <property type="project" value="UniProtKB-SubCell"/>
</dbReference>
<comment type="caution">
    <text evidence="9">The sequence shown here is derived from an EMBL/GenBank/DDBJ whole genome shotgun (WGS) entry which is preliminary data.</text>
</comment>
<accession>A0A937JY70</accession>
<feature type="transmembrane region" description="Helical" evidence="8">
    <location>
        <begin position="149"/>
        <end position="168"/>
    </location>
</feature>
<keyword evidence="7 8" id="KW-0472">Membrane</keyword>
<organism evidence="9 10">
    <name type="scientific">Fulvivirga sediminis</name>
    <dbReference type="NCBI Taxonomy" id="2803949"/>
    <lineage>
        <taxon>Bacteria</taxon>
        <taxon>Pseudomonadati</taxon>
        <taxon>Bacteroidota</taxon>
        <taxon>Cytophagia</taxon>
        <taxon>Cytophagales</taxon>
        <taxon>Fulvivirgaceae</taxon>
        <taxon>Fulvivirga</taxon>
    </lineage>
</organism>
<evidence type="ECO:0000256" key="7">
    <source>
        <dbReference type="ARBA" id="ARBA00023136"/>
    </source>
</evidence>
<proteinExistence type="predicted"/>
<evidence type="ECO:0000256" key="5">
    <source>
        <dbReference type="ARBA" id="ARBA00022801"/>
    </source>
</evidence>
<dbReference type="Proteomes" id="UP000659388">
    <property type="component" value="Unassembled WGS sequence"/>
</dbReference>
<keyword evidence="5" id="KW-0378">Hydrolase</keyword>
<gene>
    <name evidence="9" type="primary">xrtF</name>
    <name evidence="9" type="ORF">JL102_04480</name>
</gene>
<dbReference type="EMBL" id="JAESIY010000002">
    <property type="protein sequence ID" value="MBL3655374.1"/>
    <property type="molecule type" value="Genomic_DNA"/>
</dbReference>
<feature type="transmembrane region" description="Helical" evidence="8">
    <location>
        <begin position="110"/>
        <end position="137"/>
    </location>
</feature>
<comment type="subcellular location">
    <subcellularLocation>
        <location evidence="1">Cell membrane</location>
        <topology evidence="1">Multi-pass membrane protein</topology>
    </subcellularLocation>
</comment>
<dbReference type="InterPro" id="IPR026392">
    <property type="entry name" value="Exo/Archaeosortase_dom"/>
</dbReference>
<evidence type="ECO:0000256" key="6">
    <source>
        <dbReference type="ARBA" id="ARBA00022989"/>
    </source>
</evidence>
<dbReference type="InterPro" id="IPR026323">
    <property type="entry name" value="Exosortase-related_prot_XrtF"/>
</dbReference>
<evidence type="ECO:0000256" key="1">
    <source>
        <dbReference type="ARBA" id="ARBA00004651"/>
    </source>
</evidence>
<feature type="transmembrane region" description="Helical" evidence="8">
    <location>
        <begin position="81"/>
        <end position="103"/>
    </location>
</feature>
<reference evidence="9" key="1">
    <citation type="submission" date="2021-01" db="EMBL/GenBank/DDBJ databases">
        <title>Fulvivirga kasyanovii gen. nov., sp nov., a novel member of the phylum Bacteroidetes isolated from seawater in a mussel farm.</title>
        <authorList>
            <person name="Zhao L.-H."/>
            <person name="Wang Z.-J."/>
        </authorList>
    </citation>
    <scope>NUCLEOTIDE SEQUENCE</scope>
    <source>
        <strain evidence="9">2943</strain>
    </source>
</reference>
<sequence length="178" mass="20593">MNISEFKPAILFIVKFLVLYLGLNLLYGFYIDTYSPSPDPITVVVTNQVSGVMSAFGNGVEASDNQEKPSVFLSLNGYNILSVYEGCNGLNVMIVFLVFLLSYGKPIKKLYWFIPMGLVGVHLFNLIRIILLFWVAQDFPEMMYFAHKYLFTAFLYIIVFLMWFWWVVKLYKLPSEET</sequence>
<evidence type="ECO:0000313" key="10">
    <source>
        <dbReference type="Proteomes" id="UP000659388"/>
    </source>
</evidence>
<evidence type="ECO:0000313" key="9">
    <source>
        <dbReference type="EMBL" id="MBL3655374.1"/>
    </source>
</evidence>
<feature type="transmembrane region" description="Helical" evidence="8">
    <location>
        <begin position="12"/>
        <end position="30"/>
    </location>
</feature>
<dbReference type="NCBIfam" id="TIGR04128">
    <property type="entry name" value="exoso_Fjoh_1448"/>
    <property type="match status" value="1"/>
</dbReference>
<dbReference type="AlphaFoldDB" id="A0A937JY70"/>
<dbReference type="RefSeq" id="WP_202243051.1">
    <property type="nucleotide sequence ID" value="NZ_JAESIY010000002.1"/>
</dbReference>
<dbReference type="GO" id="GO:0006508">
    <property type="term" value="P:proteolysis"/>
    <property type="evidence" value="ECO:0007669"/>
    <property type="project" value="UniProtKB-KW"/>
</dbReference>
<evidence type="ECO:0000256" key="4">
    <source>
        <dbReference type="ARBA" id="ARBA00022692"/>
    </source>
</evidence>
<evidence type="ECO:0000256" key="3">
    <source>
        <dbReference type="ARBA" id="ARBA00022670"/>
    </source>
</evidence>
<keyword evidence="4 8" id="KW-0812">Transmembrane</keyword>
<dbReference type="NCBIfam" id="TIGR04178">
    <property type="entry name" value="exo_archaeo"/>
    <property type="match status" value="1"/>
</dbReference>
<evidence type="ECO:0000256" key="8">
    <source>
        <dbReference type="SAM" id="Phobius"/>
    </source>
</evidence>
<keyword evidence="3" id="KW-0645">Protease</keyword>
<keyword evidence="10" id="KW-1185">Reference proteome</keyword>
<keyword evidence="2" id="KW-1003">Cell membrane</keyword>
<protein>
    <submittedName>
        <fullName evidence="9">Exosortase family protein XrtF</fullName>
    </submittedName>
</protein>